<organism evidence="1 2">
    <name type="scientific">Tissierella creatinophila DSM 6911</name>
    <dbReference type="NCBI Taxonomy" id="1123403"/>
    <lineage>
        <taxon>Bacteria</taxon>
        <taxon>Bacillati</taxon>
        <taxon>Bacillota</taxon>
        <taxon>Tissierellia</taxon>
        <taxon>Tissierellales</taxon>
        <taxon>Tissierellaceae</taxon>
        <taxon>Tissierella</taxon>
    </lineage>
</organism>
<accession>A0A1U7M4M5</accession>
<dbReference type="Pfam" id="PF10844">
    <property type="entry name" value="DUF2577"/>
    <property type="match status" value="1"/>
</dbReference>
<reference evidence="1 2" key="1">
    <citation type="submission" date="2016-02" db="EMBL/GenBank/DDBJ databases">
        <title>Genome sequence of Tissierella creatinophila DSM 6911.</title>
        <authorList>
            <person name="Poehlein A."/>
            <person name="Daniel R."/>
        </authorList>
    </citation>
    <scope>NUCLEOTIDE SEQUENCE [LARGE SCALE GENOMIC DNA]</scope>
    <source>
        <strain evidence="1 2">DSM 6911</strain>
    </source>
</reference>
<dbReference type="OrthoDB" id="2974213at2"/>
<evidence type="ECO:0000313" key="2">
    <source>
        <dbReference type="Proteomes" id="UP000186112"/>
    </source>
</evidence>
<dbReference type="Proteomes" id="UP000186112">
    <property type="component" value="Unassembled WGS sequence"/>
</dbReference>
<gene>
    <name evidence="1" type="ORF">TICRE_17870</name>
</gene>
<dbReference type="EMBL" id="LTDM01000034">
    <property type="protein sequence ID" value="OLS02235.1"/>
    <property type="molecule type" value="Genomic_DNA"/>
</dbReference>
<dbReference type="AlphaFoldDB" id="A0A1U7M4M5"/>
<dbReference type="InterPro" id="IPR022555">
    <property type="entry name" value="DUF2577"/>
</dbReference>
<evidence type="ECO:0000313" key="1">
    <source>
        <dbReference type="EMBL" id="OLS02235.1"/>
    </source>
</evidence>
<name>A0A1U7M4M5_TISCR</name>
<proteinExistence type="predicted"/>
<protein>
    <submittedName>
        <fullName evidence="1">Uncharacterized protein</fullName>
    </submittedName>
</protein>
<comment type="caution">
    <text evidence="1">The sequence shown here is derived from an EMBL/GenBank/DDBJ whole genome shotgun (WGS) entry which is preliminary data.</text>
</comment>
<sequence length="84" mass="9271">MWDVGLASMFKERDNKGKTGPCIGLVMNVTPLKISILNGEVTLQGEHLYMADNLILKQGDEVFIIPTESEQTFFITNKAKKVGG</sequence>
<keyword evidence="2" id="KW-1185">Reference proteome</keyword>